<dbReference type="RefSeq" id="WP_123889264.1">
    <property type="nucleotide sequence ID" value="NZ_RKKU01000008.1"/>
</dbReference>
<feature type="domain" description="CzcB N-terminal" evidence="5">
    <location>
        <begin position="47"/>
        <end position="137"/>
    </location>
</feature>
<dbReference type="PANTHER" id="PTHR30097">
    <property type="entry name" value="CATION EFFLUX SYSTEM PROTEIN CUSB"/>
    <property type="match status" value="1"/>
</dbReference>
<reference evidence="8 9" key="1">
    <citation type="submission" date="2018-11" db="EMBL/GenBank/DDBJ databases">
        <authorList>
            <person name="Jang G.I."/>
            <person name="Hwang C.Y."/>
        </authorList>
    </citation>
    <scope>NUCLEOTIDE SEQUENCE [LARGE SCALE GENOMIC DNA]</scope>
    <source>
        <strain evidence="8 9">SSM26</strain>
    </source>
</reference>
<evidence type="ECO:0000259" key="5">
    <source>
        <dbReference type="Pfam" id="PF25971"/>
    </source>
</evidence>
<name>A0ABX9XL88_9PSED</name>
<keyword evidence="9" id="KW-1185">Reference proteome</keyword>
<dbReference type="InterPro" id="IPR058649">
    <property type="entry name" value="CzcB_C"/>
</dbReference>
<dbReference type="InterPro" id="IPR058647">
    <property type="entry name" value="BSH_CzcB-like"/>
</dbReference>
<dbReference type="Proteomes" id="UP000275199">
    <property type="component" value="Unassembled WGS sequence"/>
</dbReference>
<dbReference type="Pfam" id="PF25971">
    <property type="entry name" value="CzcB_N"/>
    <property type="match status" value="1"/>
</dbReference>
<evidence type="ECO:0000256" key="1">
    <source>
        <dbReference type="ARBA" id="ARBA00022448"/>
    </source>
</evidence>
<dbReference type="SUPFAM" id="SSF51230">
    <property type="entry name" value="Single hybrid motif"/>
    <property type="match status" value="1"/>
</dbReference>
<feature type="domain" description="CzcB-like C-terminal circularly permuted SH3-like" evidence="7">
    <location>
        <begin position="338"/>
        <end position="398"/>
    </location>
</feature>
<dbReference type="PANTHER" id="PTHR30097:SF4">
    <property type="entry name" value="SLR6042 PROTEIN"/>
    <property type="match status" value="1"/>
</dbReference>
<dbReference type="EMBL" id="RKKU01000008">
    <property type="protein sequence ID" value="ROZ85221.1"/>
    <property type="molecule type" value="Genomic_DNA"/>
</dbReference>
<evidence type="ECO:0000259" key="4">
    <source>
        <dbReference type="Pfam" id="PF25954"/>
    </source>
</evidence>
<evidence type="ECO:0000313" key="9">
    <source>
        <dbReference type="Proteomes" id="UP000275199"/>
    </source>
</evidence>
<dbReference type="Gene3D" id="2.40.50.100">
    <property type="match status" value="1"/>
</dbReference>
<keyword evidence="3" id="KW-0732">Signal</keyword>
<dbReference type="Gene3D" id="2.40.420.20">
    <property type="match status" value="1"/>
</dbReference>
<organism evidence="8 9">
    <name type="scientific">Pseudomonas neustonica</name>
    <dbReference type="NCBI Taxonomy" id="2487346"/>
    <lineage>
        <taxon>Bacteria</taxon>
        <taxon>Pseudomonadati</taxon>
        <taxon>Pseudomonadota</taxon>
        <taxon>Gammaproteobacteria</taxon>
        <taxon>Pseudomonadales</taxon>
        <taxon>Pseudomonadaceae</taxon>
        <taxon>Pseudomonas</taxon>
    </lineage>
</organism>
<dbReference type="InterPro" id="IPR011053">
    <property type="entry name" value="Single_hybrid_motif"/>
</dbReference>
<feature type="signal peptide" evidence="3">
    <location>
        <begin position="1"/>
        <end position="23"/>
    </location>
</feature>
<gene>
    <name evidence="8" type="ORF">EF096_08845</name>
</gene>
<dbReference type="CDD" id="cd06850">
    <property type="entry name" value="biotinyl_domain"/>
    <property type="match status" value="1"/>
</dbReference>
<dbReference type="Pfam" id="PF25975">
    <property type="entry name" value="CzcB_C"/>
    <property type="match status" value="1"/>
</dbReference>
<protein>
    <submittedName>
        <fullName evidence="8">HlyD family efflux transporter periplasmic adaptor subunit</fullName>
    </submittedName>
</protein>
<feature type="chain" id="PRO_5045934749" evidence="3">
    <location>
        <begin position="24"/>
        <end position="410"/>
    </location>
</feature>
<keyword evidence="1" id="KW-0813">Transport</keyword>
<evidence type="ECO:0000259" key="7">
    <source>
        <dbReference type="Pfam" id="PF25975"/>
    </source>
</evidence>
<sequence>MQLIKPLYWILVATCLAASPLLAAQDRDDASNEAQQTVPETKGPHGGLLLERDDATVELQIFEQGVPPEYRAWVTKDGKPMTDGVDLNVQLTRLGGQEDTFDFAFQGDYWLGDGVVTEPHSFDVEVTLALNGKQYQWQWESHEGRTRIAADIAEKAGIRTAEAGPGSIERTLTTYGQLTTASEQIARVRARFPGVITRVNVRLGDRVAKGDLLAQVESNESLKTYDLRSPMDGVVTERQISVGEIAGDRPLFAIADLSTLWAELQVFPGQRTKVAVGQKVLLQAEGFNQQANISHLLPSPNNAPYTLARVKVDNPDGTLNPGLLVAGDIVVETLEVPLAVENRALQPFRDWSVVFIQVGDTYEIRPLELGPSDGTLTEVLGGLQAGDRYVVDNSYLIKADIEKSGASHDH</sequence>
<dbReference type="Gene3D" id="2.40.30.170">
    <property type="match status" value="1"/>
</dbReference>
<evidence type="ECO:0000256" key="2">
    <source>
        <dbReference type="SAM" id="MobiDB-lite"/>
    </source>
</evidence>
<accession>A0ABX9XL88</accession>
<dbReference type="InterPro" id="IPR051909">
    <property type="entry name" value="MFP_Cation_Efflux"/>
</dbReference>
<feature type="domain" description="CusB-like beta-barrel" evidence="4">
    <location>
        <begin position="259"/>
        <end position="326"/>
    </location>
</feature>
<evidence type="ECO:0000313" key="8">
    <source>
        <dbReference type="EMBL" id="ROZ85221.1"/>
    </source>
</evidence>
<dbReference type="InterPro" id="IPR058792">
    <property type="entry name" value="Beta-barrel_RND_2"/>
</dbReference>
<dbReference type="Pfam" id="PF25973">
    <property type="entry name" value="BSH_CzcB"/>
    <property type="match status" value="1"/>
</dbReference>
<feature type="domain" description="CzcB-like barrel-sandwich hybrid" evidence="6">
    <location>
        <begin position="185"/>
        <end position="256"/>
    </location>
</feature>
<evidence type="ECO:0000259" key="6">
    <source>
        <dbReference type="Pfam" id="PF25973"/>
    </source>
</evidence>
<feature type="region of interest" description="Disordered" evidence="2">
    <location>
        <begin position="27"/>
        <end position="47"/>
    </location>
</feature>
<dbReference type="InterPro" id="IPR058646">
    <property type="entry name" value="CzcB_N"/>
</dbReference>
<evidence type="ECO:0000256" key="3">
    <source>
        <dbReference type="SAM" id="SignalP"/>
    </source>
</evidence>
<dbReference type="Pfam" id="PF25954">
    <property type="entry name" value="Beta-barrel_RND_2"/>
    <property type="match status" value="1"/>
</dbReference>
<comment type="caution">
    <text evidence="8">The sequence shown here is derived from an EMBL/GenBank/DDBJ whole genome shotgun (WGS) entry which is preliminary data.</text>
</comment>
<proteinExistence type="predicted"/>